<dbReference type="Pfam" id="PF20431">
    <property type="entry name" value="E_motif"/>
    <property type="match status" value="1"/>
</dbReference>
<dbReference type="GO" id="GO:0003723">
    <property type="term" value="F:RNA binding"/>
    <property type="evidence" value="ECO:0007669"/>
    <property type="project" value="InterPro"/>
</dbReference>
<dbReference type="InterPro" id="IPR011990">
    <property type="entry name" value="TPR-like_helical_dom_sf"/>
</dbReference>
<feature type="repeat" description="PPR" evidence="2">
    <location>
        <begin position="382"/>
        <end position="416"/>
    </location>
</feature>
<feature type="repeat" description="PPR" evidence="2">
    <location>
        <begin position="244"/>
        <end position="278"/>
    </location>
</feature>
<evidence type="ECO:0000256" key="1">
    <source>
        <dbReference type="ARBA" id="ARBA00022737"/>
    </source>
</evidence>
<reference evidence="3 4" key="1">
    <citation type="submission" date="2023-10" db="EMBL/GenBank/DDBJ databases">
        <title>Chromosome-scale genome assembly provides insights into flower coloration mechanisms of Canna indica.</title>
        <authorList>
            <person name="Li C."/>
        </authorList>
    </citation>
    <scope>NUCLEOTIDE SEQUENCE [LARGE SCALE GENOMIC DNA]</scope>
    <source>
        <tissue evidence="3">Flower</tissue>
    </source>
</reference>
<evidence type="ECO:0000313" key="4">
    <source>
        <dbReference type="Proteomes" id="UP001327560"/>
    </source>
</evidence>
<organism evidence="3 4">
    <name type="scientific">Canna indica</name>
    <name type="common">Indian-shot</name>
    <dbReference type="NCBI Taxonomy" id="4628"/>
    <lineage>
        <taxon>Eukaryota</taxon>
        <taxon>Viridiplantae</taxon>
        <taxon>Streptophyta</taxon>
        <taxon>Embryophyta</taxon>
        <taxon>Tracheophyta</taxon>
        <taxon>Spermatophyta</taxon>
        <taxon>Magnoliopsida</taxon>
        <taxon>Liliopsida</taxon>
        <taxon>Zingiberales</taxon>
        <taxon>Cannaceae</taxon>
        <taxon>Canna</taxon>
    </lineage>
</organism>
<keyword evidence="4" id="KW-1185">Reference proteome</keyword>
<proteinExistence type="predicted"/>
<dbReference type="Pfam" id="PF01535">
    <property type="entry name" value="PPR"/>
    <property type="match status" value="4"/>
</dbReference>
<feature type="repeat" description="PPR" evidence="2">
    <location>
        <begin position="108"/>
        <end position="142"/>
    </location>
</feature>
<protein>
    <submittedName>
        <fullName evidence="3">Pentatricopeptide repeat-containing protein</fullName>
    </submittedName>
</protein>
<dbReference type="AlphaFoldDB" id="A0AAQ3JVI1"/>
<dbReference type="Proteomes" id="UP001327560">
    <property type="component" value="Chromosome 2"/>
</dbReference>
<dbReference type="GO" id="GO:0009451">
    <property type="term" value="P:RNA modification"/>
    <property type="evidence" value="ECO:0007669"/>
    <property type="project" value="InterPro"/>
</dbReference>
<feature type="repeat" description="PPR" evidence="2">
    <location>
        <begin position="213"/>
        <end position="243"/>
    </location>
</feature>
<dbReference type="InterPro" id="IPR046848">
    <property type="entry name" value="E_motif"/>
</dbReference>
<dbReference type="NCBIfam" id="TIGR00756">
    <property type="entry name" value="PPR"/>
    <property type="match status" value="4"/>
</dbReference>
<evidence type="ECO:0000256" key="2">
    <source>
        <dbReference type="PROSITE-ProRule" id="PRU00708"/>
    </source>
</evidence>
<dbReference type="Pfam" id="PF13041">
    <property type="entry name" value="PPR_2"/>
    <property type="match status" value="3"/>
</dbReference>
<dbReference type="FunFam" id="1.25.40.10:FF:000090">
    <property type="entry name" value="Pentatricopeptide repeat-containing protein, chloroplastic"/>
    <property type="match status" value="1"/>
</dbReference>
<dbReference type="FunFam" id="1.25.40.10:FF:000348">
    <property type="entry name" value="Pentatricopeptide repeat-containing protein chloroplastic"/>
    <property type="match status" value="1"/>
</dbReference>
<dbReference type="InterPro" id="IPR002885">
    <property type="entry name" value="PPR_rpt"/>
</dbReference>
<dbReference type="PANTHER" id="PTHR47926">
    <property type="entry name" value="PENTATRICOPEPTIDE REPEAT-CONTAINING PROTEIN"/>
    <property type="match status" value="1"/>
</dbReference>
<keyword evidence="1" id="KW-0677">Repeat</keyword>
<dbReference type="Gene3D" id="1.25.40.10">
    <property type="entry name" value="Tetratricopeptide repeat domain"/>
    <property type="match status" value="4"/>
</dbReference>
<dbReference type="PANTHER" id="PTHR47926:SF537">
    <property type="entry name" value="PENTACOTRIPEPTIDE-REPEAT REGION OF PRORP DOMAIN-CONTAINING PROTEIN"/>
    <property type="match status" value="1"/>
</dbReference>
<sequence length="528" mass="58163">MRNPRILGRCLQISTCNLLSILSKCHFASSFPIRADSVPRFLPDHPILPLLAAANAAADRRALHAHVITSGLIRDPFAASRIVQFFLRAPAADLRYAAAVFDAVPSPDVYTWNAMIVGHIDDGSPASAVAFYFRMRASLAPPNAYTFALLVKSCIDPKRLGYRVALGKEVHGQVIKCGVDDWVVVRNSLLSMYSNMGLLDDARLLFDTSSHLDLVSWNTLISACGKSGHVMTARDLFERMPERSLVSWSALIDGYVQIGNYSEALRLFDDMLREKIKPDVVILVSVLKACAHLGLLDQGRWIHSYADQNGIGQDGNVVLKTALVDMYAKCGCIDEALKVFGGVRDGDIVLWNAMLGGLAIHGHGLHTLELFERMKDKDIVPNEMTFIVVLCACTHTGMVEDGKKIFDSMKDYGNEPQIEHYGCLADLLGRAGRVEEAEEVLLTMPMEPLASQWGALMSACRIHNNIEVGERVGKRLISLEPYDGGRYVLVANMYAENGQLEDAESIRNEMEENGAKKETGCSFIECNG</sequence>
<dbReference type="PROSITE" id="PS51375">
    <property type="entry name" value="PPR"/>
    <property type="match status" value="6"/>
</dbReference>
<dbReference type="InterPro" id="IPR046960">
    <property type="entry name" value="PPR_At4g14850-like_plant"/>
</dbReference>
<evidence type="ECO:0000313" key="3">
    <source>
        <dbReference type="EMBL" id="WOK97083.1"/>
    </source>
</evidence>
<gene>
    <name evidence="3" type="ORF">Cni_G05791</name>
</gene>
<dbReference type="EMBL" id="CP136891">
    <property type="protein sequence ID" value="WOK97083.1"/>
    <property type="molecule type" value="Genomic_DNA"/>
</dbReference>
<feature type="repeat" description="PPR" evidence="2">
    <location>
        <begin position="483"/>
        <end position="517"/>
    </location>
</feature>
<name>A0AAQ3JVI1_9LILI</name>
<accession>A0AAQ3JVI1</accession>
<feature type="repeat" description="PPR" evidence="2">
    <location>
        <begin position="347"/>
        <end position="381"/>
    </location>
</feature>